<dbReference type="EMBL" id="FZOY01000007">
    <property type="protein sequence ID" value="SNT16888.1"/>
    <property type="molecule type" value="Genomic_DNA"/>
</dbReference>
<dbReference type="AlphaFoldDB" id="A0A239KGR4"/>
<accession>A0A239KGR4</accession>
<dbReference type="Pfam" id="PF03881">
    <property type="entry name" value="Fructosamin_kin"/>
    <property type="match status" value="1"/>
</dbReference>
<keyword evidence="4" id="KW-1185">Reference proteome</keyword>
<reference evidence="3 4" key="1">
    <citation type="submission" date="2017-06" db="EMBL/GenBank/DDBJ databases">
        <authorList>
            <person name="Kim H.J."/>
            <person name="Triplett B.A."/>
        </authorList>
    </citation>
    <scope>NUCLEOTIDE SEQUENCE [LARGE SCALE GENOMIC DNA]</scope>
    <source>
        <strain evidence="3 4">DSM 29339</strain>
    </source>
</reference>
<comment type="similarity">
    <text evidence="1 2">Belongs to the fructosamine kinase family.</text>
</comment>
<keyword evidence="2" id="KW-0808">Transferase</keyword>
<dbReference type="PANTHER" id="PTHR12149">
    <property type="entry name" value="FRUCTOSAMINE 3 KINASE-RELATED PROTEIN"/>
    <property type="match status" value="1"/>
</dbReference>
<name>A0A239KGR4_9RHOB</name>
<protein>
    <submittedName>
        <fullName evidence="3">Fructosamine-3-kinase</fullName>
    </submittedName>
</protein>
<keyword evidence="2 3" id="KW-0418">Kinase</keyword>
<gene>
    <name evidence="3" type="ORF">SAMN05421757_10778</name>
</gene>
<dbReference type="Proteomes" id="UP000198426">
    <property type="component" value="Unassembled WGS sequence"/>
</dbReference>
<sequence length="271" mass="29584">MGELAQLRQAAAETFGSPPDSIHPVHGGDLSEVFRLHWPDGTEVIAKHGPLVQREARMLNAIRTTGAPAPDVLGITDGIMFLEAVPTAPASAAAWRALGLGLRRLHDHTADSYGWPEDYAFGAVEIANQPMSDWPAFWAERRLLPTSRALPADMVRRVEALCHRLPDLLPDHPAPSLLHGDLWSGNVLFSPGNRAWLIDPASYHGDAEVDLAMLHLFGRPGSGFTDAYGALTPGAEQRRPIYQLWPALVHMRLFGGSYRGMVEGFLNALRA</sequence>
<dbReference type="GO" id="GO:0016301">
    <property type="term" value="F:kinase activity"/>
    <property type="evidence" value="ECO:0007669"/>
    <property type="project" value="UniProtKB-UniRule"/>
</dbReference>
<evidence type="ECO:0000256" key="1">
    <source>
        <dbReference type="ARBA" id="ARBA00009460"/>
    </source>
</evidence>
<dbReference type="InterPro" id="IPR016477">
    <property type="entry name" value="Fructo-/Ketosamine-3-kinase"/>
</dbReference>
<evidence type="ECO:0000313" key="4">
    <source>
        <dbReference type="Proteomes" id="UP000198426"/>
    </source>
</evidence>
<organism evidence="3 4">
    <name type="scientific">Tropicimonas sediminicola</name>
    <dbReference type="NCBI Taxonomy" id="1031541"/>
    <lineage>
        <taxon>Bacteria</taxon>
        <taxon>Pseudomonadati</taxon>
        <taxon>Pseudomonadota</taxon>
        <taxon>Alphaproteobacteria</taxon>
        <taxon>Rhodobacterales</taxon>
        <taxon>Roseobacteraceae</taxon>
        <taxon>Tropicimonas</taxon>
    </lineage>
</organism>
<evidence type="ECO:0000256" key="2">
    <source>
        <dbReference type="PIRNR" id="PIRNR006221"/>
    </source>
</evidence>
<dbReference type="Gene3D" id="3.30.200.20">
    <property type="entry name" value="Phosphorylase Kinase, domain 1"/>
    <property type="match status" value="1"/>
</dbReference>
<dbReference type="Gene3D" id="3.90.1200.10">
    <property type="match status" value="1"/>
</dbReference>
<dbReference type="PANTHER" id="PTHR12149:SF8">
    <property type="entry name" value="PROTEIN-RIBULOSAMINE 3-KINASE"/>
    <property type="match status" value="1"/>
</dbReference>
<dbReference type="SUPFAM" id="SSF56112">
    <property type="entry name" value="Protein kinase-like (PK-like)"/>
    <property type="match status" value="1"/>
</dbReference>
<dbReference type="InterPro" id="IPR011009">
    <property type="entry name" value="Kinase-like_dom_sf"/>
</dbReference>
<dbReference type="RefSeq" id="WP_089234301.1">
    <property type="nucleotide sequence ID" value="NZ_FZOY01000007.1"/>
</dbReference>
<dbReference type="OrthoDB" id="5291879at2"/>
<dbReference type="PIRSF" id="PIRSF006221">
    <property type="entry name" value="Ketosamine-3-kinase"/>
    <property type="match status" value="1"/>
</dbReference>
<evidence type="ECO:0000313" key="3">
    <source>
        <dbReference type="EMBL" id="SNT16888.1"/>
    </source>
</evidence>
<proteinExistence type="inferred from homology"/>